<dbReference type="EMBL" id="CP012850">
    <property type="protein sequence ID" value="ALI36358.1"/>
    <property type="molecule type" value="Genomic_DNA"/>
</dbReference>
<proteinExistence type="predicted"/>
<dbReference type="Proteomes" id="UP000058925">
    <property type="component" value="Chromosome"/>
</dbReference>
<reference evidence="2" key="1">
    <citation type="submission" date="2015-10" db="EMBL/GenBank/DDBJ databases">
        <title>Niche specialization of a soil ammonia-oxidizing archaeon, Candidatus Nitrosocosmicus oleophilus.</title>
        <authorList>
            <person name="Jung M.-Y."/>
            <person name="Rhee S.-K."/>
        </authorList>
    </citation>
    <scope>NUCLEOTIDE SEQUENCE [LARGE SCALE GENOMIC DNA]</scope>
    <source>
        <strain evidence="2">MY3</strain>
    </source>
</reference>
<evidence type="ECO:0000313" key="1">
    <source>
        <dbReference type="EMBL" id="ALI36358.1"/>
    </source>
</evidence>
<protein>
    <submittedName>
        <fullName evidence="1">Uncharacterized protein</fullName>
    </submittedName>
</protein>
<accession>A0A654LXY5</accession>
<dbReference type="AlphaFoldDB" id="A0A654LXY5"/>
<keyword evidence="2" id="KW-1185">Reference proteome</keyword>
<organism evidence="1 2">
    <name type="scientific">Candidatus Nitrosocosmicus oleophilus</name>
    <dbReference type="NCBI Taxonomy" id="1353260"/>
    <lineage>
        <taxon>Archaea</taxon>
        <taxon>Nitrososphaerota</taxon>
        <taxon>Nitrososphaeria</taxon>
        <taxon>Nitrososphaerales</taxon>
        <taxon>Nitrososphaeraceae</taxon>
        <taxon>Candidatus Nitrosocosmicus</taxon>
    </lineage>
</organism>
<dbReference type="KEGG" id="taa:NMY3_02158"/>
<gene>
    <name evidence="1" type="ORF">NMY3_02158</name>
</gene>
<name>A0A654LXY5_9ARCH</name>
<evidence type="ECO:0000313" key="2">
    <source>
        <dbReference type="Proteomes" id="UP000058925"/>
    </source>
</evidence>
<sequence>MYMLEMMKCYCGEQIIIEPENNETVEQFIKRRQCPKCERIGQWTASI</sequence>